<evidence type="ECO:0000313" key="4">
    <source>
        <dbReference type="Proteomes" id="UP000241167"/>
    </source>
</evidence>
<accession>A0A2P7QS40</accession>
<name>A0A2P7QS40_9SPHN</name>
<sequence length="525" mass="54016">MSRSRSLLLLTTLIPLTTLLASCGADDIASPGTGGDVIINPPAPTPPAPPPPPPPPATVTPASGCPTIADPQGLTDSGTITGPTGTWRVCSLPTRINRSIQLTKIPGLLYRLAGRTDVGTDGGPTASAADSNVTLTIDPGVIVFGGSGVSWLAVNRGNKIQAVGTATQPIIFTSQDNVRGLNTDASSGQWGGVVLLGRAPITDCENPGAAPGTTACERQTEGAADPAKYGGATVNDNSGRMSYVQIRYSGFVLSGNSELQSLTTSGTGTGTQLDHIMSFNSSDDGAEFFGGRVNMKYFVSIGAEDDNLDTDVGVKGNFQYVLAVQRNGFGDAMIEADSDNAADGNTPRQNVRVSNATFIQRSNTGSDLAAILLRGGTDYTLANSVLVSSGLTCLRISRANTIQAADPAQDEAGPPVFRSVQMTCGTPKYLGANGVTDAQVASIFGSGTNNNNDAYVSTLTSIFVNGATEAAVPAFDATTIDAFFDRTTYIGAVRDATDNWYKGWTCNSATADLGGTGLCTTIPTS</sequence>
<comment type="caution">
    <text evidence="3">The sequence shown here is derived from an EMBL/GenBank/DDBJ whole genome shotgun (WGS) entry which is preliminary data.</text>
</comment>
<dbReference type="PANTHER" id="PTHR41339:SF1">
    <property type="entry name" value="SECRETED PROTEIN"/>
    <property type="match status" value="1"/>
</dbReference>
<organism evidence="3 4">
    <name type="scientific">Allosphingosinicella deserti</name>
    <dbReference type="NCBI Taxonomy" id="2116704"/>
    <lineage>
        <taxon>Bacteria</taxon>
        <taxon>Pseudomonadati</taxon>
        <taxon>Pseudomonadota</taxon>
        <taxon>Alphaproteobacteria</taxon>
        <taxon>Sphingomonadales</taxon>
        <taxon>Sphingomonadaceae</taxon>
        <taxon>Allosphingosinicella</taxon>
    </lineage>
</organism>
<keyword evidence="2" id="KW-0732">Signal</keyword>
<evidence type="ECO:0000256" key="2">
    <source>
        <dbReference type="SAM" id="SignalP"/>
    </source>
</evidence>
<feature type="chain" id="PRO_5015143665" description="Secreted protein" evidence="2">
    <location>
        <begin position="22"/>
        <end position="525"/>
    </location>
</feature>
<dbReference type="AlphaFoldDB" id="A0A2P7QS40"/>
<evidence type="ECO:0000256" key="1">
    <source>
        <dbReference type="SAM" id="MobiDB-lite"/>
    </source>
</evidence>
<dbReference type="Proteomes" id="UP000241167">
    <property type="component" value="Unassembled WGS sequence"/>
</dbReference>
<dbReference type="PANTHER" id="PTHR41339">
    <property type="entry name" value="LIPL48"/>
    <property type="match status" value="1"/>
</dbReference>
<feature type="compositionally biased region" description="Polar residues" evidence="1">
    <location>
        <begin position="74"/>
        <end position="84"/>
    </location>
</feature>
<dbReference type="OrthoDB" id="237393at2"/>
<feature type="signal peptide" evidence="2">
    <location>
        <begin position="1"/>
        <end position="21"/>
    </location>
</feature>
<gene>
    <name evidence="3" type="ORF">C7I55_10825</name>
</gene>
<dbReference type="PROSITE" id="PS51257">
    <property type="entry name" value="PROKAR_LIPOPROTEIN"/>
    <property type="match status" value="1"/>
</dbReference>
<reference evidence="3 4" key="1">
    <citation type="submission" date="2018-03" db="EMBL/GenBank/DDBJ databases">
        <title>The draft genome of Sphingosinicella sp. GL-C-18.</title>
        <authorList>
            <person name="Liu L."/>
            <person name="Li L."/>
            <person name="Liang L."/>
            <person name="Zhang X."/>
            <person name="Wang T."/>
        </authorList>
    </citation>
    <scope>NUCLEOTIDE SEQUENCE [LARGE SCALE GENOMIC DNA]</scope>
    <source>
        <strain evidence="3 4">GL-C-18</strain>
    </source>
</reference>
<feature type="region of interest" description="Disordered" evidence="1">
    <location>
        <begin position="32"/>
        <end position="84"/>
    </location>
</feature>
<proteinExistence type="predicted"/>
<dbReference type="EMBL" id="PXYI01000003">
    <property type="protein sequence ID" value="PSJ40781.1"/>
    <property type="molecule type" value="Genomic_DNA"/>
</dbReference>
<dbReference type="RefSeq" id="WP_106512933.1">
    <property type="nucleotide sequence ID" value="NZ_PXYI01000003.1"/>
</dbReference>
<feature type="compositionally biased region" description="Pro residues" evidence="1">
    <location>
        <begin position="41"/>
        <end position="58"/>
    </location>
</feature>
<protein>
    <recommendedName>
        <fullName evidence="5">Secreted protein</fullName>
    </recommendedName>
</protein>
<evidence type="ECO:0000313" key="3">
    <source>
        <dbReference type="EMBL" id="PSJ40781.1"/>
    </source>
</evidence>
<evidence type="ECO:0008006" key="5">
    <source>
        <dbReference type="Google" id="ProtNLM"/>
    </source>
</evidence>
<keyword evidence="4" id="KW-1185">Reference proteome</keyword>